<proteinExistence type="predicted"/>
<dbReference type="EMBL" id="BAABBQ010000001">
    <property type="protein sequence ID" value="GAA4013294.1"/>
    <property type="molecule type" value="Genomic_DNA"/>
</dbReference>
<dbReference type="Proteomes" id="UP001500235">
    <property type="component" value="Unassembled WGS sequence"/>
</dbReference>
<protein>
    <submittedName>
        <fullName evidence="1">Uncharacterized protein</fullName>
    </submittedName>
</protein>
<accession>A0ABP7SLV0</accession>
<organism evidence="1 2">
    <name type="scientific">Sphingomonas swuensis</name>
    <dbReference type="NCBI Taxonomy" id="977800"/>
    <lineage>
        <taxon>Bacteria</taxon>
        <taxon>Pseudomonadati</taxon>
        <taxon>Pseudomonadota</taxon>
        <taxon>Alphaproteobacteria</taxon>
        <taxon>Sphingomonadales</taxon>
        <taxon>Sphingomonadaceae</taxon>
        <taxon>Sphingomonas</taxon>
    </lineage>
</organism>
<comment type="caution">
    <text evidence="1">The sequence shown here is derived from an EMBL/GenBank/DDBJ whole genome shotgun (WGS) entry which is preliminary data.</text>
</comment>
<sequence length="282" mass="30357">MPGRGLIQRLPYGAILDANGRLTILRVPPTTAKPSPNIEGKRLLAATPPGRSLDPSIAGGIKAFFRTRPQPQNDGLRITTMEYKYTQLRLVLIEGCFRADTGDGPLVVFPPDTRLFIQGGFLSVGVPGRPDMQARVGEELFWEAYAAQISEPKSLGLIHSICGQGAVLQVVPSSASTAAARQDAAAAIAFQRGSKGVSWEEALQAVQECDRQFEASFRRTNLNAPEIQVNNVCGHPLLNPPDQGNCPPGTKFRRGNCYDDEVLIASPRTPASPPVPPPAPRM</sequence>
<name>A0ABP7SLV0_9SPHN</name>
<evidence type="ECO:0000313" key="1">
    <source>
        <dbReference type="EMBL" id="GAA4013294.1"/>
    </source>
</evidence>
<keyword evidence="2" id="KW-1185">Reference proteome</keyword>
<gene>
    <name evidence="1" type="ORF">GCM10022280_09380</name>
</gene>
<evidence type="ECO:0000313" key="2">
    <source>
        <dbReference type="Proteomes" id="UP001500235"/>
    </source>
</evidence>
<reference evidence="2" key="1">
    <citation type="journal article" date="2019" name="Int. J. Syst. Evol. Microbiol.">
        <title>The Global Catalogue of Microorganisms (GCM) 10K type strain sequencing project: providing services to taxonomists for standard genome sequencing and annotation.</title>
        <authorList>
            <consortium name="The Broad Institute Genomics Platform"/>
            <consortium name="The Broad Institute Genome Sequencing Center for Infectious Disease"/>
            <person name="Wu L."/>
            <person name="Ma J."/>
        </authorList>
    </citation>
    <scope>NUCLEOTIDE SEQUENCE [LARGE SCALE GENOMIC DNA]</scope>
    <source>
        <strain evidence="2">JCM 17563</strain>
    </source>
</reference>